<gene>
    <name evidence="1" type="ORF">KUTeg_022204</name>
</gene>
<dbReference type="EMBL" id="JARBDR010000919">
    <property type="protein sequence ID" value="KAJ8300685.1"/>
    <property type="molecule type" value="Genomic_DNA"/>
</dbReference>
<evidence type="ECO:0000313" key="2">
    <source>
        <dbReference type="Proteomes" id="UP001217089"/>
    </source>
</evidence>
<evidence type="ECO:0000313" key="1">
    <source>
        <dbReference type="EMBL" id="KAJ8300685.1"/>
    </source>
</evidence>
<protein>
    <submittedName>
        <fullName evidence="1">Uncharacterized protein</fullName>
    </submittedName>
</protein>
<proteinExistence type="predicted"/>
<dbReference type="Proteomes" id="UP001217089">
    <property type="component" value="Unassembled WGS sequence"/>
</dbReference>
<reference evidence="1 2" key="1">
    <citation type="submission" date="2022-12" db="EMBL/GenBank/DDBJ databases">
        <title>Chromosome-level genome of Tegillarca granosa.</title>
        <authorList>
            <person name="Kim J."/>
        </authorList>
    </citation>
    <scope>NUCLEOTIDE SEQUENCE [LARGE SCALE GENOMIC DNA]</scope>
    <source>
        <strain evidence="1">Teg-2019</strain>
        <tissue evidence="1">Adductor muscle</tissue>
    </source>
</reference>
<accession>A0ABQ9EB00</accession>
<comment type="caution">
    <text evidence="1">The sequence shown here is derived from an EMBL/GenBank/DDBJ whole genome shotgun (WGS) entry which is preliminary data.</text>
</comment>
<name>A0ABQ9EB00_TEGGR</name>
<organism evidence="1 2">
    <name type="scientific">Tegillarca granosa</name>
    <name type="common">Malaysian cockle</name>
    <name type="synonym">Anadara granosa</name>
    <dbReference type="NCBI Taxonomy" id="220873"/>
    <lineage>
        <taxon>Eukaryota</taxon>
        <taxon>Metazoa</taxon>
        <taxon>Spiralia</taxon>
        <taxon>Lophotrochozoa</taxon>
        <taxon>Mollusca</taxon>
        <taxon>Bivalvia</taxon>
        <taxon>Autobranchia</taxon>
        <taxon>Pteriomorphia</taxon>
        <taxon>Arcoida</taxon>
        <taxon>Arcoidea</taxon>
        <taxon>Arcidae</taxon>
        <taxon>Tegillarca</taxon>
    </lineage>
</organism>
<sequence length="83" mass="9796">MKTWKYGTCVDRVCSHSYIVDIGGHLYRRNRKYLTKLTILSQWSISRKRNRTSNVSTQICHSYFTFARLTAESNTKSNRYIAL</sequence>
<keyword evidence="2" id="KW-1185">Reference proteome</keyword>